<dbReference type="InterPro" id="IPR013783">
    <property type="entry name" value="Ig-like_fold"/>
</dbReference>
<evidence type="ECO:0000256" key="1">
    <source>
        <dbReference type="SAM" id="SignalP"/>
    </source>
</evidence>
<dbReference type="InterPro" id="IPR024361">
    <property type="entry name" value="BACON"/>
</dbReference>
<organism evidence="3 4">
    <name type="scientific">Odoribacter splanchnicus</name>
    <dbReference type="NCBI Taxonomy" id="28118"/>
    <lineage>
        <taxon>Bacteria</taxon>
        <taxon>Pseudomonadati</taxon>
        <taxon>Bacteroidota</taxon>
        <taxon>Bacteroidia</taxon>
        <taxon>Bacteroidales</taxon>
        <taxon>Odoribacteraceae</taxon>
        <taxon>Odoribacter</taxon>
    </lineage>
</organism>
<dbReference type="Pfam" id="PF09471">
    <property type="entry name" value="Peptidase_M64"/>
    <property type="match status" value="1"/>
</dbReference>
<dbReference type="Gene3D" id="2.60.40.10">
    <property type="entry name" value="Immunoglobulins"/>
    <property type="match status" value="1"/>
</dbReference>
<accession>A0A412WLE2</accession>
<feature type="domain" description="BACON" evidence="2">
    <location>
        <begin position="57"/>
        <end position="113"/>
    </location>
</feature>
<dbReference type="InterPro" id="IPR024079">
    <property type="entry name" value="MetalloPept_cat_dom_sf"/>
</dbReference>
<dbReference type="GO" id="GO:0008237">
    <property type="term" value="F:metallopeptidase activity"/>
    <property type="evidence" value="ECO:0007669"/>
    <property type="project" value="InterPro"/>
</dbReference>
<evidence type="ECO:0000313" key="4">
    <source>
        <dbReference type="Proteomes" id="UP000283426"/>
    </source>
</evidence>
<feature type="chain" id="PRO_5019210047" description="BACON domain-containing protein" evidence="1">
    <location>
        <begin position="20"/>
        <end position="612"/>
    </location>
</feature>
<reference evidence="3 4" key="1">
    <citation type="submission" date="2018-08" db="EMBL/GenBank/DDBJ databases">
        <title>A genome reference for cultivated species of the human gut microbiota.</title>
        <authorList>
            <person name="Zou Y."/>
            <person name="Xue W."/>
            <person name="Luo G."/>
        </authorList>
    </citation>
    <scope>NUCLEOTIDE SEQUENCE [LARGE SCALE GENOMIC DNA]</scope>
    <source>
        <strain evidence="3 4">AF14-6AC</strain>
    </source>
</reference>
<evidence type="ECO:0000313" key="3">
    <source>
        <dbReference type="EMBL" id="RGV27990.1"/>
    </source>
</evidence>
<dbReference type="InterPro" id="IPR019026">
    <property type="entry name" value="Peptidase_M64_IgA"/>
</dbReference>
<dbReference type="EMBL" id="QRYW01000011">
    <property type="protein sequence ID" value="RGV27990.1"/>
    <property type="molecule type" value="Genomic_DNA"/>
</dbReference>
<evidence type="ECO:0000259" key="2">
    <source>
        <dbReference type="Pfam" id="PF13004"/>
    </source>
</evidence>
<dbReference type="RefSeq" id="WP_118107754.1">
    <property type="nucleotide sequence ID" value="NZ_QRYW01000011.1"/>
</dbReference>
<keyword evidence="1" id="KW-0732">Signal</keyword>
<dbReference type="CDD" id="cd14948">
    <property type="entry name" value="BACON"/>
    <property type="match status" value="1"/>
</dbReference>
<feature type="signal peptide" evidence="1">
    <location>
        <begin position="1"/>
        <end position="19"/>
    </location>
</feature>
<proteinExistence type="predicted"/>
<name>A0A412WLE2_9BACT</name>
<dbReference type="Gene3D" id="3.40.390.10">
    <property type="entry name" value="Collagenase (Catalytic Domain)"/>
    <property type="match status" value="1"/>
</dbReference>
<dbReference type="PROSITE" id="PS51257">
    <property type="entry name" value="PROKAR_LIPOPROTEIN"/>
    <property type="match status" value="1"/>
</dbReference>
<sequence>MKYLINLLFLLGAAFFLGGCSDNGDPVDTPRLEVSESSLRFGSLATEQVIQVTSSEAWKIANIPDWLSVEPVSGQAGEYEVKVAVIENTTEVERKVRLVVQAGTENWNLPVYQLEKGVLEINEKEFIALYNHTSLKVPYRSNGTLNVTFSEGVDWITAPVTKAVTDRNLALTLTVNNSNVIREAIVYLKDTQSNLNDTLKVTQYPEPKWKLDNDKLFAKYDMTELTHSFECNIPFDVVFDEEEVSWVTLKETKNEDGQFKMVFKLEPNTGEFFNRTKLHLKNKVLGLSFPLSLSQMYKTYDGHTVIWKKPTYNDPFASLPDFQRITFNFILIGDGFTKEEIESGVYDLYCQEAMEGMESLEPFKTYSERFGFILLHAESAESGCTDYNATYGGPKVVDTRFKCSYDEFGTGMNCDYTAIQEFVKTSIEGAGLDYIPTQDVVIVMANGKRYGGVANLTKSGEGVAICPVSEEPFPNNFVQILRHEAGGHAFGKLADEYSFGGPIDASTASYLKSWQDAGMYLNVSMSSTEFPQPWQELKDRGKISDVYVGGFSCSGGVWRSSENSLMKGMDEGFNILGRYLIYLRMKNFRGEGMDVPAASLDDFLSRDKEDTE</sequence>
<protein>
    <recommendedName>
        <fullName evidence="2">BACON domain-containing protein</fullName>
    </recommendedName>
</protein>
<comment type="caution">
    <text evidence="3">The sequence shown here is derived from an EMBL/GenBank/DDBJ whole genome shotgun (WGS) entry which is preliminary data.</text>
</comment>
<dbReference type="AlphaFoldDB" id="A0A412WLE2"/>
<dbReference type="Proteomes" id="UP000283426">
    <property type="component" value="Unassembled WGS sequence"/>
</dbReference>
<gene>
    <name evidence="3" type="ORF">DWW24_06560</name>
</gene>
<dbReference type="Pfam" id="PF13004">
    <property type="entry name" value="BACON"/>
    <property type="match status" value="1"/>
</dbReference>